<feature type="compositionally biased region" description="Acidic residues" evidence="1">
    <location>
        <begin position="19"/>
        <end position="28"/>
    </location>
</feature>
<sequence length="59" mass="6467">MLVGLVEEMTHKWERQLDDGGEGGWDDDMLAREGTGGDGNVGAHGRLIRYLAVTPVRTQ</sequence>
<dbReference type="InParanoid" id="D7FLC1"/>
<dbReference type="OrthoDB" id="10683790at2759"/>
<feature type="region of interest" description="Disordered" evidence="1">
    <location>
        <begin position="16"/>
        <end position="38"/>
    </location>
</feature>
<evidence type="ECO:0000313" key="3">
    <source>
        <dbReference type="Proteomes" id="UP000002630"/>
    </source>
</evidence>
<protein>
    <submittedName>
        <fullName evidence="2">Uncharacterized protein</fullName>
    </submittedName>
</protein>
<keyword evidence="3" id="KW-1185">Reference proteome</keyword>
<accession>D7FLC1</accession>
<organism evidence="2 3">
    <name type="scientific">Ectocarpus siliculosus</name>
    <name type="common">Brown alga</name>
    <name type="synonym">Conferva siliculosa</name>
    <dbReference type="NCBI Taxonomy" id="2880"/>
    <lineage>
        <taxon>Eukaryota</taxon>
        <taxon>Sar</taxon>
        <taxon>Stramenopiles</taxon>
        <taxon>Ochrophyta</taxon>
        <taxon>PX clade</taxon>
        <taxon>Phaeophyceae</taxon>
        <taxon>Ectocarpales</taxon>
        <taxon>Ectocarpaceae</taxon>
        <taxon>Ectocarpus</taxon>
    </lineage>
</organism>
<dbReference type="EMBL" id="FN649760">
    <property type="protein sequence ID" value="CBJ29689.1"/>
    <property type="molecule type" value="Genomic_DNA"/>
</dbReference>
<name>D7FLC1_ECTSI</name>
<reference evidence="2 3" key="1">
    <citation type="journal article" date="2010" name="Nature">
        <title>The Ectocarpus genome and the independent evolution of multicellularity in brown algae.</title>
        <authorList>
            <person name="Cock J.M."/>
            <person name="Sterck L."/>
            <person name="Rouze P."/>
            <person name="Scornet D."/>
            <person name="Allen A.E."/>
            <person name="Amoutzias G."/>
            <person name="Anthouard V."/>
            <person name="Artiguenave F."/>
            <person name="Aury J.M."/>
            <person name="Badger J.H."/>
            <person name="Beszteri B."/>
            <person name="Billiau K."/>
            <person name="Bonnet E."/>
            <person name="Bothwell J.H."/>
            <person name="Bowler C."/>
            <person name="Boyen C."/>
            <person name="Brownlee C."/>
            <person name="Carrano C.J."/>
            <person name="Charrier B."/>
            <person name="Cho G.Y."/>
            <person name="Coelho S.M."/>
            <person name="Collen J."/>
            <person name="Corre E."/>
            <person name="Da Silva C."/>
            <person name="Delage L."/>
            <person name="Delaroque N."/>
            <person name="Dittami S.M."/>
            <person name="Doulbeau S."/>
            <person name="Elias M."/>
            <person name="Farnham G."/>
            <person name="Gachon C.M."/>
            <person name="Gschloessl B."/>
            <person name="Heesch S."/>
            <person name="Jabbari K."/>
            <person name="Jubin C."/>
            <person name="Kawai H."/>
            <person name="Kimura K."/>
            <person name="Kloareg B."/>
            <person name="Kupper F.C."/>
            <person name="Lang D."/>
            <person name="Le Bail A."/>
            <person name="Leblanc C."/>
            <person name="Lerouge P."/>
            <person name="Lohr M."/>
            <person name="Lopez P.J."/>
            <person name="Martens C."/>
            <person name="Maumus F."/>
            <person name="Michel G."/>
            <person name="Miranda-Saavedra D."/>
            <person name="Morales J."/>
            <person name="Moreau H."/>
            <person name="Motomura T."/>
            <person name="Nagasato C."/>
            <person name="Napoli C.A."/>
            <person name="Nelson D.R."/>
            <person name="Nyvall-Collen P."/>
            <person name="Peters A.F."/>
            <person name="Pommier C."/>
            <person name="Potin P."/>
            <person name="Poulain J."/>
            <person name="Quesneville H."/>
            <person name="Read B."/>
            <person name="Rensing S.A."/>
            <person name="Ritter A."/>
            <person name="Rousvoal S."/>
            <person name="Samanta M."/>
            <person name="Samson G."/>
            <person name="Schroeder D.C."/>
            <person name="Segurens B."/>
            <person name="Strittmatter M."/>
            <person name="Tonon T."/>
            <person name="Tregear J.W."/>
            <person name="Valentin K."/>
            <person name="von Dassow P."/>
            <person name="Yamagishi T."/>
            <person name="Van de Peer Y."/>
            <person name="Wincker P."/>
        </authorList>
    </citation>
    <scope>NUCLEOTIDE SEQUENCE [LARGE SCALE GENOMIC DNA]</scope>
    <source>
        <strain evidence="3">Ec32 / CCAP1310/4</strain>
    </source>
</reference>
<dbReference type="Proteomes" id="UP000002630">
    <property type="component" value="Unassembled WGS sequence"/>
</dbReference>
<dbReference type="AlphaFoldDB" id="D7FLC1"/>
<proteinExistence type="predicted"/>
<gene>
    <name evidence="2" type="ORF">Esi_0159_0009</name>
</gene>
<evidence type="ECO:0000256" key="1">
    <source>
        <dbReference type="SAM" id="MobiDB-lite"/>
    </source>
</evidence>
<evidence type="ECO:0000313" key="2">
    <source>
        <dbReference type="EMBL" id="CBJ29689.1"/>
    </source>
</evidence>